<feature type="transmembrane region" description="Helical" evidence="5">
    <location>
        <begin position="46"/>
        <end position="66"/>
    </location>
</feature>
<reference evidence="7 8" key="1">
    <citation type="submission" date="2018-11" db="EMBL/GenBank/DDBJ databases">
        <title>Genome sequencing of Lautropia sp. KCOM 2505 (= ChDC F240).</title>
        <authorList>
            <person name="Kook J.-K."/>
            <person name="Park S.-N."/>
            <person name="Lim Y.K."/>
        </authorList>
    </citation>
    <scope>NUCLEOTIDE SEQUENCE [LARGE SCALE GENOMIC DNA]</scope>
    <source>
        <strain evidence="7 8">KCOM 2505</strain>
    </source>
</reference>
<dbReference type="OrthoDB" id="65739at2"/>
<feature type="domain" description="Major facilitator superfamily (MFS) profile" evidence="6">
    <location>
        <begin position="7"/>
        <end position="398"/>
    </location>
</feature>
<dbReference type="Pfam" id="PF07690">
    <property type="entry name" value="MFS_1"/>
    <property type="match status" value="1"/>
</dbReference>
<feature type="transmembrane region" description="Helical" evidence="5">
    <location>
        <begin position="257"/>
        <end position="277"/>
    </location>
</feature>
<dbReference type="Proteomes" id="UP000270261">
    <property type="component" value="Unassembled WGS sequence"/>
</dbReference>
<accession>A0A426FPA6</accession>
<evidence type="ECO:0000256" key="5">
    <source>
        <dbReference type="SAM" id="Phobius"/>
    </source>
</evidence>
<dbReference type="InterPro" id="IPR001958">
    <property type="entry name" value="Tet-R_TetA/multi-R_MdtG-like"/>
</dbReference>
<dbReference type="GO" id="GO:0016020">
    <property type="term" value="C:membrane"/>
    <property type="evidence" value="ECO:0007669"/>
    <property type="project" value="UniProtKB-SubCell"/>
</dbReference>
<keyword evidence="4 5" id="KW-0472">Membrane</keyword>
<organism evidence="7 8">
    <name type="scientific">Lautropia dentalis</name>
    <dbReference type="NCBI Taxonomy" id="2490857"/>
    <lineage>
        <taxon>Bacteria</taxon>
        <taxon>Pseudomonadati</taxon>
        <taxon>Pseudomonadota</taxon>
        <taxon>Betaproteobacteria</taxon>
        <taxon>Burkholderiales</taxon>
        <taxon>Burkholderiaceae</taxon>
        <taxon>Lautropia</taxon>
    </lineage>
</organism>
<dbReference type="RefSeq" id="WP_125096734.1">
    <property type="nucleotide sequence ID" value="NZ_RRUE01000002.1"/>
</dbReference>
<keyword evidence="8" id="KW-1185">Reference proteome</keyword>
<keyword evidence="3 5" id="KW-1133">Transmembrane helix</keyword>
<evidence type="ECO:0000256" key="2">
    <source>
        <dbReference type="ARBA" id="ARBA00022692"/>
    </source>
</evidence>
<comment type="subcellular location">
    <subcellularLocation>
        <location evidence="1">Membrane</location>
        <topology evidence="1">Multi-pass membrane protein</topology>
    </subcellularLocation>
</comment>
<evidence type="ECO:0000313" key="8">
    <source>
        <dbReference type="Proteomes" id="UP000270261"/>
    </source>
</evidence>
<feature type="transmembrane region" description="Helical" evidence="5">
    <location>
        <begin position="224"/>
        <end position="245"/>
    </location>
</feature>
<dbReference type="GO" id="GO:0022857">
    <property type="term" value="F:transmembrane transporter activity"/>
    <property type="evidence" value="ECO:0007669"/>
    <property type="project" value="InterPro"/>
</dbReference>
<dbReference type="InterPro" id="IPR020846">
    <property type="entry name" value="MFS_dom"/>
</dbReference>
<evidence type="ECO:0000313" key="7">
    <source>
        <dbReference type="EMBL" id="RRN44542.1"/>
    </source>
</evidence>
<dbReference type="PRINTS" id="PR01035">
    <property type="entry name" value="TCRTETA"/>
</dbReference>
<dbReference type="InterPro" id="IPR036259">
    <property type="entry name" value="MFS_trans_sf"/>
</dbReference>
<dbReference type="EMBL" id="RRUE01000002">
    <property type="protein sequence ID" value="RRN44542.1"/>
    <property type="molecule type" value="Genomic_DNA"/>
</dbReference>
<feature type="transmembrane region" description="Helical" evidence="5">
    <location>
        <begin position="78"/>
        <end position="100"/>
    </location>
</feature>
<evidence type="ECO:0000256" key="4">
    <source>
        <dbReference type="ARBA" id="ARBA00023136"/>
    </source>
</evidence>
<feature type="transmembrane region" description="Helical" evidence="5">
    <location>
        <begin position="289"/>
        <end position="309"/>
    </location>
</feature>
<evidence type="ECO:0000259" key="6">
    <source>
        <dbReference type="PROSITE" id="PS50850"/>
    </source>
</evidence>
<feature type="transmembrane region" description="Helical" evidence="5">
    <location>
        <begin position="346"/>
        <end position="368"/>
    </location>
</feature>
<feature type="transmembrane region" description="Helical" evidence="5">
    <location>
        <begin position="12"/>
        <end position="34"/>
    </location>
</feature>
<dbReference type="InterPro" id="IPR011701">
    <property type="entry name" value="MFS"/>
</dbReference>
<comment type="caution">
    <text evidence="7">The sequence shown here is derived from an EMBL/GenBank/DDBJ whole genome shotgun (WGS) entry which is preliminary data.</text>
</comment>
<evidence type="ECO:0000256" key="3">
    <source>
        <dbReference type="ARBA" id="ARBA00022989"/>
    </source>
</evidence>
<feature type="transmembrane region" description="Helical" evidence="5">
    <location>
        <begin position="149"/>
        <end position="173"/>
    </location>
</feature>
<sequence length="413" mass="42542">MNTSSASAPSFSLRPLLFAYMCGTMAMMAFVAVIGPLSRHLGLLPWQAGLAVTAGGLLWMVAAPIWGRLSDQHGRRRILVTGFAGFFISYLGMGIGLIAAMHVPMASWLVFAGLVATRGAVGGFYAAAPTASQALIADNLPPERRVNALASLGMANGVGLVLGPALAGQLAWFGLEAPLYLTTLLPLLGLVALWKYLPDAPPPAGGRRGGRSLLTDPRLRRPMLTAFTALFTVSASQIAVGFFVIDQLGMSPEAGARTAGNALGMVGIALILSQLVVRRLTLRPIPMIRIGMGVAGLGFVSVMLVTQSWMLMASYFVAASGMGFVFPAFSALAANSVQPNEQGAAAGAVGAAQGLGTVLGPLAGAMLLQLTPGLPYAVSGVLLAMVAIWVGLGHPTDNGQRPDRAPGPDSASN</sequence>
<name>A0A426FPA6_9BURK</name>
<feature type="transmembrane region" description="Helical" evidence="5">
    <location>
        <begin position="374"/>
        <end position="392"/>
    </location>
</feature>
<proteinExistence type="predicted"/>
<dbReference type="AlphaFoldDB" id="A0A426FPA6"/>
<feature type="transmembrane region" description="Helical" evidence="5">
    <location>
        <begin position="106"/>
        <end position="128"/>
    </location>
</feature>
<feature type="transmembrane region" description="Helical" evidence="5">
    <location>
        <begin position="179"/>
        <end position="197"/>
    </location>
</feature>
<feature type="transmembrane region" description="Helical" evidence="5">
    <location>
        <begin position="315"/>
        <end position="334"/>
    </location>
</feature>
<keyword evidence="2 5" id="KW-0812">Transmembrane</keyword>
<dbReference type="Gene3D" id="1.20.1250.20">
    <property type="entry name" value="MFS general substrate transporter like domains"/>
    <property type="match status" value="1"/>
</dbReference>
<gene>
    <name evidence="7" type="ORF">EHV23_14775</name>
</gene>
<evidence type="ECO:0000256" key="1">
    <source>
        <dbReference type="ARBA" id="ARBA00004141"/>
    </source>
</evidence>
<dbReference type="PANTHER" id="PTHR23546">
    <property type="entry name" value="TRANSPORT PROTEIN"/>
    <property type="match status" value="1"/>
</dbReference>
<protein>
    <submittedName>
        <fullName evidence="7">MFS transporter</fullName>
    </submittedName>
</protein>
<dbReference type="SUPFAM" id="SSF103473">
    <property type="entry name" value="MFS general substrate transporter"/>
    <property type="match status" value="1"/>
</dbReference>
<dbReference type="PANTHER" id="PTHR23546:SF1">
    <property type="entry name" value="MEMBRANE PROTEIN"/>
    <property type="match status" value="1"/>
</dbReference>
<dbReference type="PROSITE" id="PS50850">
    <property type="entry name" value="MFS"/>
    <property type="match status" value="1"/>
</dbReference>